<dbReference type="SMART" id="SM00354">
    <property type="entry name" value="HTH_LACI"/>
    <property type="match status" value="1"/>
</dbReference>
<comment type="caution">
    <text evidence="5">The sequence shown here is derived from an EMBL/GenBank/DDBJ whole genome shotgun (WGS) entry which is preliminary data.</text>
</comment>
<reference evidence="5 6" key="1">
    <citation type="journal article" date="2023" name="Int. J. Syst. Evol. Microbiol.">
        <title>Sellimonas catena sp. nov., isolated from human faeces.</title>
        <authorList>
            <person name="Hisatomi A."/>
            <person name="Ohkuma M."/>
            <person name="Sakamoto M."/>
        </authorList>
    </citation>
    <scope>NUCLEOTIDE SEQUENCE [LARGE SCALE GENOMIC DNA]</scope>
    <source>
        <strain evidence="5 6">12EGH17</strain>
    </source>
</reference>
<dbReference type="PANTHER" id="PTHR30146">
    <property type="entry name" value="LACI-RELATED TRANSCRIPTIONAL REPRESSOR"/>
    <property type="match status" value="1"/>
</dbReference>
<evidence type="ECO:0000259" key="4">
    <source>
        <dbReference type="PROSITE" id="PS50932"/>
    </source>
</evidence>
<dbReference type="CDD" id="cd01392">
    <property type="entry name" value="HTH_LacI"/>
    <property type="match status" value="1"/>
</dbReference>
<name>A0A9W6C840_9FIRM</name>
<keyword evidence="2" id="KW-0238">DNA-binding</keyword>
<dbReference type="CDD" id="cd01542">
    <property type="entry name" value="PBP1_TreR-like"/>
    <property type="match status" value="1"/>
</dbReference>
<keyword evidence="3" id="KW-0804">Transcription</keyword>
<gene>
    <name evidence="5" type="primary">scrR</name>
    <name evidence="5" type="ORF">Selli1_16310</name>
</gene>
<dbReference type="AlphaFoldDB" id="A0A9W6C840"/>
<dbReference type="Pfam" id="PF00356">
    <property type="entry name" value="LacI"/>
    <property type="match status" value="1"/>
</dbReference>
<dbReference type="EMBL" id="BSBO01000014">
    <property type="protein sequence ID" value="GLG04457.1"/>
    <property type="molecule type" value="Genomic_DNA"/>
</dbReference>
<dbReference type="RefSeq" id="WP_281872707.1">
    <property type="nucleotide sequence ID" value="NZ_BSBO01000014.1"/>
</dbReference>
<dbReference type="Pfam" id="PF00532">
    <property type="entry name" value="Peripla_BP_1"/>
    <property type="match status" value="1"/>
</dbReference>
<evidence type="ECO:0000313" key="5">
    <source>
        <dbReference type="EMBL" id="GLG04457.1"/>
    </source>
</evidence>
<dbReference type="InterPro" id="IPR001761">
    <property type="entry name" value="Peripla_BP/Lac1_sug-bd_dom"/>
</dbReference>
<dbReference type="PROSITE" id="PS00356">
    <property type="entry name" value="HTH_LACI_1"/>
    <property type="match status" value="1"/>
</dbReference>
<dbReference type="GO" id="GO:0003700">
    <property type="term" value="F:DNA-binding transcription factor activity"/>
    <property type="evidence" value="ECO:0007669"/>
    <property type="project" value="TreeGrafter"/>
</dbReference>
<accession>A0A9W6C840</accession>
<protein>
    <submittedName>
        <fullName evidence="5">LacI family transcriptional regulator</fullName>
    </submittedName>
</protein>
<keyword evidence="6" id="KW-1185">Reference proteome</keyword>
<sequence length="323" mass="36001">MTIKEIAQLAQVSSAAVSRYLNGGYVSEEKKERIREAIEKTGYHPSAQARILRTKKARLIGVVAPKLSSESIARVADGIGEVLAEKQFQMLLTVTNNRSEKELEYMRLFENYPVDGIILIGTVISKKHEKFFEQSKVPIVVLGQYTDKANCVYHDDYGAAKDLAVRIAGKEKKKIAYIGVTRDDRAVGQEREDGFRAGLLEAGIVLPEELYGLSEFSVESGYRQAKAILEKNSDIDIISCATDTIAAGAMEALKECKKERREKVKVTGFGDNQFLKAVSEGITTVHFYYKTSGIKAAEMLLDIIEEGHQVPIRMKLGYQIMEH</sequence>
<evidence type="ECO:0000256" key="2">
    <source>
        <dbReference type="ARBA" id="ARBA00023125"/>
    </source>
</evidence>
<dbReference type="InterPro" id="IPR000843">
    <property type="entry name" value="HTH_LacI"/>
</dbReference>
<evidence type="ECO:0000256" key="1">
    <source>
        <dbReference type="ARBA" id="ARBA00023015"/>
    </source>
</evidence>
<dbReference type="InterPro" id="IPR010982">
    <property type="entry name" value="Lambda_DNA-bd_dom_sf"/>
</dbReference>
<proteinExistence type="predicted"/>
<dbReference type="Gene3D" id="3.40.50.2300">
    <property type="match status" value="2"/>
</dbReference>
<dbReference type="InterPro" id="IPR028082">
    <property type="entry name" value="Peripla_BP_I"/>
</dbReference>
<evidence type="ECO:0000256" key="3">
    <source>
        <dbReference type="ARBA" id="ARBA00023163"/>
    </source>
</evidence>
<evidence type="ECO:0000313" key="6">
    <source>
        <dbReference type="Proteomes" id="UP001145145"/>
    </source>
</evidence>
<dbReference type="SUPFAM" id="SSF53822">
    <property type="entry name" value="Periplasmic binding protein-like I"/>
    <property type="match status" value="1"/>
</dbReference>
<organism evidence="5 6">
    <name type="scientific">Sellimonas catena</name>
    <dbReference type="NCBI Taxonomy" id="2994035"/>
    <lineage>
        <taxon>Bacteria</taxon>
        <taxon>Bacillati</taxon>
        <taxon>Bacillota</taxon>
        <taxon>Clostridia</taxon>
        <taxon>Lachnospirales</taxon>
        <taxon>Lachnospiraceae</taxon>
        <taxon>Sellimonas</taxon>
    </lineage>
</organism>
<feature type="domain" description="HTH lacI-type" evidence="4">
    <location>
        <begin position="1"/>
        <end position="54"/>
    </location>
</feature>
<dbReference type="PROSITE" id="PS50932">
    <property type="entry name" value="HTH_LACI_2"/>
    <property type="match status" value="1"/>
</dbReference>
<dbReference type="Proteomes" id="UP001145145">
    <property type="component" value="Unassembled WGS sequence"/>
</dbReference>
<dbReference type="GO" id="GO:0000976">
    <property type="term" value="F:transcription cis-regulatory region binding"/>
    <property type="evidence" value="ECO:0007669"/>
    <property type="project" value="TreeGrafter"/>
</dbReference>
<dbReference type="Gene3D" id="1.10.260.40">
    <property type="entry name" value="lambda repressor-like DNA-binding domains"/>
    <property type="match status" value="1"/>
</dbReference>
<dbReference type="SUPFAM" id="SSF47413">
    <property type="entry name" value="lambda repressor-like DNA-binding domains"/>
    <property type="match status" value="1"/>
</dbReference>
<dbReference type="PANTHER" id="PTHR30146:SF154">
    <property type="entry name" value="TRANSCRIPTION REGULATOR, MEMBER OF GALR FAMILY"/>
    <property type="match status" value="1"/>
</dbReference>
<keyword evidence="1" id="KW-0805">Transcription regulation</keyword>